<dbReference type="GO" id="GO:0009279">
    <property type="term" value="C:cell outer membrane"/>
    <property type="evidence" value="ECO:0007669"/>
    <property type="project" value="InterPro"/>
</dbReference>
<evidence type="ECO:0000256" key="1">
    <source>
        <dbReference type="SAM" id="MobiDB-lite"/>
    </source>
</evidence>
<dbReference type="Proteomes" id="UP000477070">
    <property type="component" value="Unassembled WGS sequence"/>
</dbReference>
<dbReference type="GO" id="GO:0015920">
    <property type="term" value="P:lipopolysaccharide transport"/>
    <property type="evidence" value="ECO:0007669"/>
    <property type="project" value="InterPro"/>
</dbReference>
<dbReference type="AlphaFoldDB" id="A0A347VU48"/>
<dbReference type="InterPro" id="IPR050218">
    <property type="entry name" value="LptD"/>
</dbReference>
<organism evidence="3 4">
    <name type="scientific">Helicobacter saguini</name>
    <dbReference type="NCBI Taxonomy" id="1548018"/>
    <lineage>
        <taxon>Bacteria</taxon>
        <taxon>Pseudomonadati</taxon>
        <taxon>Campylobacterota</taxon>
        <taxon>Epsilonproteobacteria</taxon>
        <taxon>Campylobacterales</taxon>
        <taxon>Helicobacteraceae</taxon>
        <taxon>Helicobacter</taxon>
    </lineage>
</organism>
<dbReference type="STRING" id="1548018.LS64_02320"/>
<keyword evidence="4" id="KW-1185">Reference proteome</keyword>
<reference evidence="2 5" key="4">
    <citation type="submission" date="2019-12" db="EMBL/GenBank/DDBJ databases">
        <title>Multi-Generational Helicobacter saguini Isolates.</title>
        <authorList>
            <person name="Mannion A."/>
            <person name="Shen Z."/>
            <person name="Fox J.G."/>
        </authorList>
    </citation>
    <scope>NUCLEOTIDE SEQUENCE [LARGE SCALE GENOMIC DNA]</scope>
    <source>
        <strain evidence="2">16-048</strain>
        <strain evidence="5">16-048 (F4)</strain>
    </source>
</reference>
<evidence type="ECO:0000313" key="4">
    <source>
        <dbReference type="Proteomes" id="UP000029714"/>
    </source>
</evidence>
<name>A0A347VU48_9HELI</name>
<reference evidence="3 4" key="1">
    <citation type="journal article" date="2014" name="Genome Announc.">
        <title>Draft genome sequences of eight enterohepatic helicobacter species isolated from both laboratory and wild rodents.</title>
        <authorList>
            <person name="Sheh A."/>
            <person name="Shen Z."/>
            <person name="Fox J.G."/>
        </authorList>
    </citation>
    <scope>NUCLEOTIDE SEQUENCE [LARGE SCALE GENOMIC DNA]</scope>
    <source>
        <strain evidence="3 4">MIT 97-6194</strain>
    </source>
</reference>
<comment type="caution">
    <text evidence="3">The sequence shown here is derived from an EMBL/GenBank/DDBJ whole genome shotgun (WGS) entry which is preliminary data.</text>
</comment>
<evidence type="ECO:0000313" key="5">
    <source>
        <dbReference type="Proteomes" id="UP000477070"/>
    </source>
</evidence>
<dbReference type="GO" id="GO:0043165">
    <property type="term" value="P:Gram-negative-bacterium-type cell outer membrane assembly"/>
    <property type="evidence" value="ECO:0007669"/>
    <property type="project" value="InterPro"/>
</dbReference>
<feature type="region of interest" description="Disordered" evidence="1">
    <location>
        <begin position="1"/>
        <end position="33"/>
    </location>
</feature>
<proteinExistence type="inferred from homology"/>
<reference evidence="3 4" key="2">
    <citation type="journal article" date="2016" name="Infect. Immun.">
        <title>Helicobacter saguini, a Novel Helicobacter Isolated from Cotton-Top Tamarins with Ulcerative Colitis, Has Proinflammatory Properties and Induces Typhlocolitis and Dysplasia in Gnotobiotic IL-10-/- Mice.</title>
        <authorList>
            <person name="Shen Z."/>
            <person name="Mannion A."/>
            <person name="Whary M.T."/>
            <person name="Muthupalani S."/>
            <person name="Sheh A."/>
            <person name="Feng Y."/>
            <person name="Gong G."/>
            <person name="Vandamme P."/>
            <person name="Holcombe H.R."/>
            <person name="Paster B.J."/>
            <person name="Fox J.G."/>
        </authorList>
    </citation>
    <scope>NUCLEOTIDE SEQUENCE [LARGE SCALE GENOMIC DNA]</scope>
    <source>
        <strain evidence="3 4">MIT 97-6194</strain>
    </source>
</reference>
<protein>
    <submittedName>
        <fullName evidence="3">LPS-assembly protein LptD</fullName>
    </submittedName>
</protein>
<dbReference type="HAMAP" id="MF_01411">
    <property type="entry name" value="LPS_assembly_LptD"/>
    <property type="match status" value="1"/>
</dbReference>
<dbReference type="EMBL" id="JRMP02000001">
    <property type="protein sequence ID" value="TLD95992.1"/>
    <property type="molecule type" value="Genomic_DNA"/>
</dbReference>
<dbReference type="InterPro" id="IPR020889">
    <property type="entry name" value="LipoPS_assembly_LptD"/>
</dbReference>
<reference evidence="3" key="3">
    <citation type="submission" date="2018-04" db="EMBL/GenBank/DDBJ databases">
        <authorList>
            <person name="Sheh A."/>
            <person name="Shen Z."/>
            <person name="Mannion A.J."/>
            <person name="Fox J.G."/>
        </authorList>
    </citation>
    <scope>NUCLEOTIDE SEQUENCE</scope>
    <source>
        <strain evidence="3">MIT 97-6194</strain>
    </source>
</reference>
<feature type="compositionally biased region" description="Polar residues" evidence="1">
    <location>
        <begin position="1"/>
        <end position="10"/>
    </location>
</feature>
<dbReference type="PANTHER" id="PTHR30189">
    <property type="entry name" value="LPS-ASSEMBLY PROTEIN"/>
    <property type="match status" value="1"/>
</dbReference>
<dbReference type="EMBL" id="QBIU01000001">
    <property type="protein sequence ID" value="MWV68681.1"/>
    <property type="molecule type" value="Genomic_DNA"/>
</dbReference>
<evidence type="ECO:0000313" key="2">
    <source>
        <dbReference type="EMBL" id="MWV68681.1"/>
    </source>
</evidence>
<accession>A0A347VU48</accession>
<gene>
    <name evidence="2" type="ORF">DCO61_01185</name>
    <name evidence="3" type="ORF">LS64_000025</name>
</gene>
<dbReference type="PANTHER" id="PTHR30189:SF1">
    <property type="entry name" value="LPS-ASSEMBLY PROTEIN LPTD"/>
    <property type="match status" value="1"/>
</dbReference>
<dbReference type="Proteomes" id="UP000029714">
    <property type="component" value="Unassembled WGS sequence"/>
</dbReference>
<feature type="compositionally biased region" description="Basic and acidic residues" evidence="1">
    <location>
        <begin position="17"/>
        <end position="33"/>
    </location>
</feature>
<dbReference type="GO" id="GO:1990351">
    <property type="term" value="C:transporter complex"/>
    <property type="evidence" value="ECO:0007669"/>
    <property type="project" value="TreeGrafter"/>
</dbReference>
<dbReference type="OrthoDB" id="9760225at2"/>
<evidence type="ECO:0000313" key="3">
    <source>
        <dbReference type="EMBL" id="TLD95992.1"/>
    </source>
</evidence>
<sequence length="770" mass="88902">MQQKQDSIQYINPPKESLSEEEKQELEKGKKSGIEKKDNDLTKLFELLGNSVEHYDNYMVVSGNAILKNKEAYILADEITYNPALKQARLKGNVRIYKGNELSVFTNQATIYLNINYGIIRPFYIQDTKTGIWTTAESASQQRNTYRFADSMVSGCSYVSPAWRINASSGYYKQDSKTLALWNPRIYVGDIPVFYSPYLQFSMINERTSGLLYPTFGTSGTDGFTYIQPYYLALQNFWDMTISPQVRTSKGVGANFEFRAVDSSNDKYLMHFKYFYNFDSYMSNLNALNQHIYGFDFKHSKRNVIQKYFGAKTKIDNGMYFDVAYMNDIDYLRLDDVRYFLNTTHYISRANFYAQTNNHYVGLSLRYYLNLYDATNATTMHNVPNFQYHKYMGNLFIKELLYAFDYQLKNGLRKQGYGYALNEINLPIGFQLPFLNKYFSIGAWLNANAGSIIAMDNDNTLVYNTPTNPTRMGNEDFGNYANLSYRLSLNSDIGRRYNKFFHSLQFNMTFNSPFDRAFFSNGIVRPQVIESFGNLSTSVLERIQNGADIWDPTIFTNLVRGARRLDINMSNYFYSSRGNELFYWRLTQSFNFSDSQSPLKIPMENKIGTSPIAGLNLSASFFYSWFYNNVTELAFSASYMKDSYVASISYYLKRDDALWKFDPVTLAFTSVDATNYLNAAFKGDLGYFGIVGDISYDFRTNNIINLGFGIYKDIKCFGIGIKAGSNRTPILAQGSTINVIDNIYVRAEFKFVPLTTFNYTYRLRPRMEQN</sequence>